<keyword evidence="1" id="KW-0285">Flavoprotein</keyword>
<keyword evidence="3" id="KW-0560">Oxidoreductase</keyword>
<dbReference type="Proteomes" id="UP001221189">
    <property type="component" value="Unassembled WGS sequence"/>
</dbReference>
<dbReference type="InterPro" id="IPR005107">
    <property type="entry name" value="CO_DH_flav_C"/>
</dbReference>
<dbReference type="Gene3D" id="3.30.390.50">
    <property type="entry name" value="CO dehydrogenase flavoprotein, C-terminal domain"/>
    <property type="match status" value="1"/>
</dbReference>
<accession>A0ABT5KHY2</accession>
<dbReference type="InterPro" id="IPR016166">
    <property type="entry name" value="FAD-bd_PCMH"/>
</dbReference>
<dbReference type="RefSeq" id="WP_273600745.1">
    <property type="nucleotide sequence ID" value="NZ_JAQQXT010000007.1"/>
</dbReference>
<dbReference type="InterPro" id="IPR036683">
    <property type="entry name" value="CO_DH_flav_C_dom_sf"/>
</dbReference>
<dbReference type="SMART" id="SM01092">
    <property type="entry name" value="CO_deh_flav_C"/>
    <property type="match status" value="1"/>
</dbReference>
<name>A0ABT5KHY2_9BURK</name>
<evidence type="ECO:0000259" key="4">
    <source>
        <dbReference type="PROSITE" id="PS51387"/>
    </source>
</evidence>
<evidence type="ECO:0000256" key="2">
    <source>
        <dbReference type="ARBA" id="ARBA00022827"/>
    </source>
</evidence>
<dbReference type="InterPro" id="IPR016169">
    <property type="entry name" value="FAD-bd_PCMH_sub2"/>
</dbReference>
<dbReference type="InterPro" id="IPR051312">
    <property type="entry name" value="Diverse_Substr_Oxidored"/>
</dbReference>
<reference evidence="5 6" key="1">
    <citation type="submission" date="2022-10" db="EMBL/GenBank/DDBJ databases">
        <title>Paucibacter sp. hw1 Genome sequencing.</title>
        <authorList>
            <person name="Park S."/>
        </authorList>
    </citation>
    <scope>NUCLEOTIDE SEQUENCE [LARGE SCALE GENOMIC DNA]</scope>
    <source>
        <strain evidence="6">hw1</strain>
    </source>
</reference>
<sequence>MTTFTYTQAASLAEAGQRAAAPEAKLIAGGQSLLGAIKLGLAAPEALIDLSGLADLKGIRVNDEGRGAHVVIGAMTTHAAVAASKEVQQAIPALADLAGRIGDRQVRNRGTLGGSLANNDPAACYPAAVLGLGATIYTDRRSISADDFFLGLFETALQPGEIISSVSFPVPAKASWQKFKQPASRFSLVGVFVAQTAAGVRVAVTGAAAGVFRATELEAALSAKWSQAATLAVSISPEQLSSDLHGSAAYRAALIPVLAGRAVAACS</sequence>
<keyword evidence="6" id="KW-1185">Reference proteome</keyword>
<dbReference type="PANTHER" id="PTHR42659:SF2">
    <property type="entry name" value="XANTHINE DEHYDROGENASE SUBUNIT C-RELATED"/>
    <property type="match status" value="1"/>
</dbReference>
<feature type="domain" description="FAD-binding PCMH-type" evidence="4">
    <location>
        <begin position="1"/>
        <end position="173"/>
    </location>
</feature>
<evidence type="ECO:0000313" key="5">
    <source>
        <dbReference type="EMBL" id="MDC8772560.1"/>
    </source>
</evidence>
<evidence type="ECO:0000256" key="1">
    <source>
        <dbReference type="ARBA" id="ARBA00022630"/>
    </source>
</evidence>
<dbReference type="InterPro" id="IPR016167">
    <property type="entry name" value="FAD-bd_PCMH_sub1"/>
</dbReference>
<evidence type="ECO:0000256" key="3">
    <source>
        <dbReference type="ARBA" id="ARBA00023002"/>
    </source>
</evidence>
<proteinExistence type="predicted"/>
<dbReference type="InterPro" id="IPR002346">
    <property type="entry name" value="Mopterin_DH_FAD-bd"/>
</dbReference>
<protein>
    <submittedName>
        <fullName evidence="5">Xanthine dehydrogenase family protein subunit M</fullName>
    </submittedName>
</protein>
<dbReference type="PROSITE" id="PS51387">
    <property type="entry name" value="FAD_PCMH"/>
    <property type="match status" value="1"/>
</dbReference>
<dbReference type="SUPFAM" id="SSF56176">
    <property type="entry name" value="FAD-binding/transporter-associated domain-like"/>
    <property type="match status" value="1"/>
</dbReference>
<dbReference type="EMBL" id="JAQQXT010000007">
    <property type="protein sequence ID" value="MDC8772560.1"/>
    <property type="molecule type" value="Genomic_DNA"/>
</dbReference>
<evidence type="ECO:0000313" key="6">
    <source>
        <dbReference type="Proteomes" id="UP001221189"/>
    </source>
</evidence>
<dbReference type="PANTHER" id="PTHR42659">
    <property type="entry name" value="XANTHINE DEHYDROGENASE SUBUNIT C-RELATED"/>
    <property type="match status" value="1"/>
</dbReference>
<keyword evidence="2" id="KW-0274">FAD</keyword>
<dbReference type="Gene3D" id="3.30.465.10">
    <property type="match status" value="1"/>
</dbReference>
<dbReference type="Pfam" id="PF00941">
    <property type="entry name" value="FAD_binding_5"/>
    <property type="match status" value="1"/>
</dbReference>
<dbReference type="Gene3D" id="3.30.43.10">
    <property type="entry name" value="Uridine Diphospho-n-acetylenolpyruvylglucosamine Reductase, domain 2"/>
    <property type="match status" value="1"/>
</dbReference>
<dbReference type="SUPFAM" id="SSF55447">
    <property type="entry name" value="CO dehydrogenase flavoprotein C-terminal domain-like"/>
    <property type="match status" value="1"/>
</dbReference>
<dbReference type="InterPro" id="IPR036318">
    <property type="entry name" value="FAD-bd_PCMH-like_sf"/>
</dbReference>
<organism evidence="5 6">
    <name type="scientific">Roseateles albus</name>
    <dbReference type="NCBI Taxonomy" id="2987525"/>
    <lineage>
        <taxon>Bacteria</taxon>
        <taxon>Pseudomonadati</taxon>
        <taxon>Pseudomonadota</taxon>
        <taxon>Betaproteobacteria</taxon>
        <taxon>Burkholderiales</taxon>
        <taxon>Sphaerotilaceae</taxon>
        <taxon>Roseateles</taxon>
    </lineage>
</organism>
<comment type="caution">
    <text evidence="5">The sequence shown here is derived from an EMBL/GenBank/DDBJ whole genome shotgun (WGS) entry which is preliminary data.</text>
</comment>
<gene>
    <name evidence="5" type="ORF">PRZ03_13335</name>
</gene>